<protein>
    <recommendedName>
        <fullName evidence="9">Ca(2+)/H(+) antiporter</fullName>
    </recommendedName>
</protein>
<evidence type="ECO:0000256" key="9">
    <source>
        <dbReference type="RuleBase" id="RU365028"/>
    </source>
</evidence>
<evidence type="ECO:0000256" key="3">
    <source>
        <dbReference type="ARBA" id="ARBA00022568"/>
    </source>
</evidence>
<keyword evidence="5 9" id="KW-0106">Calcium</keyword>
<accession>A0A517ZIR5</accession>
<name>A0A517ZIR5_9PLAN</name>
<organism evidence="11 12">
    <name type="scientific">Symmachiella dynata</name>
    <dbReference type="NCBI Taxonomy" id="2527995"/>
    <lineage>
        <taxon>Bacteria</taxon>
        <taxon>Pseudomonadati</taxon>
        <taxon>Planctomycetota</taxon>
        <taxon>Planctomycetia</taxon>
        <taxon>Planctomycetales</taxon>
        <taxon>Planctomycetaceae</taxon>
        <taxon>Symmachiella</taxon>
    </lineage>
</organism>
<feature type="domain" description="Sodium/calcium exchanger membrane region" evidence="10">
    <location>
        <begin position="218"/>
        <end position="360"/>
    </location>
</feature>
<keyword evidence="6 9" id="KW-1133">Transmembrane helix</keyword>
<dbReference type="PANTHER" id="PTHR31503:SF22">
    <property type="entry name" value="VACUOLAR CALCIUM ION TRANSPORTER"/>
    <property type="match status" value="1"/>
</dbReference>
<comment type="subcellular location">
    <subcellularLocation>
        <location evidence="1">Endomembrane system</location>
        <topology evidence="1">Multi-pass membrane protein</topology>
    </subcellularLocation>
</comment>
<feature type="transmembrane region" description="Helical" evidence="9">
    <location>
        <begin position="285"/>
        <end position="307"/>
    </location>
</feature>
<feature type="domain" description="Sodium/calcium exchanger membrane region" evidence="10">
    <location>
        <begin position="30"/>
        <end position="184"/>
    </location>
</feature>
<keyword evidence="8 9" id="KW-0472">Membrane</keyword>
<feature type="transmembrane region" description="Helical" evidence="9">
    <location>
        <begin position="343"/>
        <end position="363"/>
    </location>
</feature>
<keyword evidence="12" id="KW-1185">Reference proteome</keyword>
<evidence type="ECO:0000256" key="6">
    <source>
        <dbReference type="ARBA" id="ARBA00022989"/>
    </source>
</evidence>
<dbReference type="InterPro" id="IPR004837">
    <property type="entry name" value="NaCa_Exmemb"/>
</dbReference>
<evidence type="ECO:0000256" key="8">
    <source>
        <dbReference type="ARBA" id="ARBA00023136"/>
    </source>
</evidence>
<gene>
    <name evidence="11" type="primary">yfkE</name>
    <name evidence="11" type="ORF">Mal52_08240</name>
</gene>
<feature type="transmembrane region" description="Helical" evidence="9">
    <location>
        <begin position="314"/>
        <end position="337"/>
    </location>
</feature>
<evidence type="ECO:0000256" key="4">
    <source>
        <dbReference type="ARBA" id="ARBA00022692"/>
    </source>
</evidence>
<evidence type="ECO:0000256" key="1">
    <source>
        <dbReference type="ARBA" id="ARBA00004127"/>
    </source>
</evidence>
<dbReference type="NCBIfam" id="TIGR00846">
    <property type="entry name" value="caca2"/>
    <property type="match status" value="1"/>
</dbReference>
<dbReference type="InterPro" id="IPR004798">
    <property type="entry name" value="CAX-like"/>
</dbReference>
<feature type="transmembrane region" description="Helical" evidence="9">
    <location>
        <begin position="31"/>
        <end position="48"/>
    </location>
</feature>
<dbReference type="GO" id="GO:0016020">
    <property type="term" value="C:membrane"/>
    <property type="evidence" value="ECO:0007669"/>
    <property type="project" value="InterPro"/>
</dbReference>
<dbReference type="Gene3D" id="1.20.1420.30">
    <property type="entry name" value="NCX, central ion-binding region"/>
    <property type="match status" value="1"/>
</dbReference>
<feature type="transmembrane region" description="Helical" evidence="9">
    <location>
        <begin position="217"/>
        <end position="237"/>
    </location>
</feature>
<keyword evidence="9" id="KW-0050">Antiport</keyword>
<keyword evidence="3 9" id="KW-0109">Calcium transport</keyword>
<evidence type="ECO:0000313" key="12">
    <source>
        <dbReference type="Proteomes" id="UP000319383"/>
    </source>
</evidence>
<evidence type="ECO:0000256" key="5">
    <source>
        <dbReference type="ARBA" id="ARBA00022837"/>
    </source>
</evidence>
<keyword evidence="4 9" id="KW-0812">Transmembrane</keyword>
<proteinExistence type="inferred from homology"/>
<dbReference type="RefSeq" id="WP_145374426.1">
    <property type="nucleotide sequence ID" value="NZ_CP036270.1"/>
</dbReference>
<dbReference type="NCBIfam" id="TIGR00378">
    <property type="entry name" value="cax"/>
    <property type="match status" value="1"/>
</dbReference>
<reference evidence="11 12" key="1">
    <citation type="submission" date="2019-02" db="EMBL/GenBank/DDBJ databases">
        <title>Deep-cultivation of Planctomycetes and their phenomic and genomic characterization uncovers novel biology.</title>
        <authorList>
            <person name="Wiegand S."/>
            <person name="Jogler M."/>
            <person name="Boedeker C."/>
            <person name="Pinto D."/>
            <person name="Vollmers J."/>
            <person name="Rivas-Marin E."/>
            <person name="Kohn T."/>
            <person name="Peeters S.H."/>
            <person name="Heuer A."/>
            <person name="Rast P."/>
            <person name="Oberbeckmann S."/>
            <person name="Bunk B."/>
            <person name="Jeske O."/>
            <person name="Meyerdierks A."/>
            <person name="Storesund J.E."/>
            <person name="Kallscheuer N."/>
            <person name="Luecker S."/>
            <person name="Lage O.M."/>
            <person name="Pohl T."/>
            <person name="Merkel B.J."/>
            <person name="Hornburger P."/>
            <person name="Mueller R.-W."/>
            <person name="Bruemmer F."/>
            <person name="Labrenz M."/>
            <person name="Spormann A.M."/>
            <person name="Op den Camp H."/>
            <person name="Overmann J."/>
            <person name="Amann R."/>
            <person name="Jetten M.S.M."/>
            <person name="Mascher T."/>
            <person name="Medema M.H."/>
            <person name="Devos D.P."/>
            <person name="Kaster A.-K."/>
            <person name="Ovreas L."/>
            <person name="Rohde M."/>
            <person name="Galperin M.Y."/>
            <person name="Jogler C."/>
        </authorList>
    </citation>
    <scope>NUCLEOTIDE SEQUENCE [LARGE SCALE GENOMIC DNA]</scope>
    <source>
        <strain evidence="11 12">Mal52</strain>
    </source>
</reference>
<dbReference type="Pfam" id="PF01699">
    <property type="entry name" value="Na_Ca_ex"/>
    <property type="match status" value="2"/>
</dbReference>
<feature type="transmembrane region" description="Helical" evidence="9">
    <location>
        <begin position="60"/>
        <end position="83"/>
    </location>
</feature>
<keyword evidence="2 9" id="KW-0813">Transport</keyword>
<dbReference type="GO" id="GO:0012505">
    <property type="term" value="C:endomembrane system"/>
    <property type="evidence" value="ECO:0007669"/>
    <property type="project" value="UniProtKB-SubCell"/>
</dbReference>
<comment type="similarity">
    <text evidence="9">Belongs to the Ca(2+):cation antiporter (CaCA) (TC 2.A.19) family.</text>
</comment>
<dbReference type="InterPro" id="IPR044880">
    <property type="entry name" value="NCX_ion-bd_dom_sf"/>
</dbReference>
<dbReference type="InterPro" id="IPR004713">
    <property type="entry name" value="CaH_exchang"/>
</dbReference>
<dbReference type="PANTHER" id="PTHR31503">
    <property type="entry name" value="VACUOLAR CALCIUM ION TRANSPORTER"/>
    <property type="match status" value="1"/>
</dbReference>
<feature type="transmembrane region" description="Helical" evidence="9">
    <location>
        <begin position="164"/>
        <end position="185"/>
    </location>
</feature>
<evidence type="ECO:0000256" key="7">
    <source>
        <dbReference type="ARBA" id="ARBA00023065"/>
    </source>
</evidence>
<feature type="transmembrane region" description="Helical" evidence="9">
    <location>
        <begin position="95"/>
        <end position="116"/>
    </location>
</feature>
<evidence type="ECO:0000259" key="10">
    <source>
        <dbReference type="Pfam" id="PF01699"/>
    </source>
</evidence>
<evidence type="ECO:0000256" key="2">
    <source>
        <dbReference type="ARBA" id="ARBA00022448"/>
    </source>
</evidence>
<feature type="transmembrane region" description="Helical" evidence="9">
    <location>
        <begin position="244"/>
        <end position="265"/>
    </location>
</feature>
<evidence type="ECO:0000313" key="11">
    <source>
        <dbReference type="EMBL" id="QDU42368.1"/>
    </source>
</evidence>
<dbReference type="OrthoDB" id="9776105at2"/>
<keyword evidence="7 9" id="KW-0406">Ion transport</keyword>
<dbReference type="KEGG" id="sdyn:Mal52_08240"/>
<dbReference type="GO" id="GO:0015369">
    <property type="term" value="F:calcium:proton antiporter activity"/>
    <property type="evidence" value="ECO:0007669"/>
    <property type="project" value="UniProtKB-UniRule"/>
</dbReference>
<feature type="transmembrane region" description="Helical" evidence="9">
    <location>
        <begin position="128"/>
        <end position="152"/>
    </location>
</feature>
<sequence length="398" mass="42133">MDFRKIGVLNALLVFVPVAIGLKFAGAPGMWVFIVSGIAIVPLAGLMGKSTEILADKLGAGWGGLLNATFGNAAELIIALFALHRGMIEVVKSSITGSILGNVLLVLGASFLAGGLKFSRQKFNSTAAGMSATLLALAAIGLVVPAMFHVHLELFHTKANEQSLSLEIAVVLFAVYVLMLIFSLVTHKHLYAGEHDNGPGDADGFATVEPHWSSKTALSVLVGATVFVALMSEFLVGSIEEARLAMGLTETFVGLIVVAIVGNAAEHSTAVLVALKNRMELSYHIAVGSALQIALFVAPVLVFAGYLPGFPRMNLVFSMLEVMAIVVSVMVVGLVAFDGESNWLEGLLLLAVYLILAIAFFNLPEPEAHENARAVIEQPAGMLCWILPDFDGDWLSHV</sequence>
<comment type="function">
    <text evidence="9">Ca(+)/H(+) antiporter that extrudes calcium in exchange for external protons.</text>
</comment>
<dbReference type="Proteomes" id="UP000319383">
    <property type="component" value="Chromosome"/>
</dbReference>
<comment type="caution">
    <text evidence="9">Lacks conserved residue(s) required for the propagation of feature annotation.</text>
</comment>
<dbReference type="AlphaFoldDB" id="A0A517ZIR5"/>
<dbReference type="EMBL" id="CP036276">
    <property type="protein sequence ID" value="QDU42368.1"/>
    <property type="molecule type" value="Genomic_DNA"/>
</dbReference>
<dbReference type="GO" id="GO:0006874">
    <property type="term" value="P:intracellular calcium ion homeostasis"/>
    <property type="evidence" value="ECO:0007669"/>
    <property type="project" value="TreeGrafter"/>
</dbReference>